<dbReference type="Proteomes" id="UP001058974">
    <property type="component" value="Chromosome 1"/>
</dbReference>
<sequence length="82" mass="9405">MIYAREHLEGTEEVQAQNGLEQEVYVLGQIIFLEWKHLLMLFRDHALENVYLGEYLGVNDDWMDVFASQESSLLAADVSGSK</sequence>
<dbReference type="Gramene" id="Psat01G0348900-T1">
    <property type="protein sequence ID" value="KAI5445269.1"/>
    <property type="gene ID" value="KIW84_013489"/>
</dbReference>
<accession>A0A9D5BKG7</accession>
<dbReference type="AlphaFoldDB" id="A0A9D5BKG7"/>
<protein>
    <submittedName>
        <fullName evidence="1">Uncharacterized protein</fullName>
    </submittedName>
</protein>
<reference evidence="1 2" key="1">
    <citation type="journal article" date="2022" name="Nat. Genet.">
        <title>Improved pea reference genome and pan-genome highlight genomic features and evolutionary characteristics.</title>
        <authorList>
            <person name="Yang T."/>
            <person name="Liu R."/>
            <person name="Luo Y."/>
            <person name="Hu S."/>
            <person name="Wang D."/>
            <person name="Wang C."/>
            <person name="Pandey M.K."/>
            <person name="Ge S."/>
            <person name="Xu Q."/>
            <person name="Li N."/>
            <person name="Li G."/>
            <person name="Huang Y."/>
            <person name="Saxena R.K."/>
            <person name="Ji Y."/>
            <person name="Li M."/>
            <person name="Yan X."/>
            <person name="He Y."/>
            <person name="Liu Y."/>
            <person name="Wang X."/>
            <person name="Xiang C."/>
            <person name="Varshney R.K."/>
            <person name="Ding H."/>
            <person name="Gao S."/>
            <person name="Zong X."/>
        </authorList>
    </citation>
    <scope>NUCLEOTIDE SEQUENCE [LARGE SCALE GENOMIC DNA]</scope>
    <source>
        <strain evidence="1 2">cv. Zhongwan 6</strain>
    </source>
</reference>
<evidence type="ECO:0000313" key="1">
    <source>
        <dbReference type="EMBL" id="KAI5445269.1"/>
    </source>
</evidence>
<comment type="caution">
    <text evidence="1">The sequence shown here is derived from an EMBL/GenBank/DDBJ whole genome shotgun (WGS) entry which is preliminary data.</text>
</comment>
<name>A0A9D5BKG7_PEA</name>
<keyword evidence="2" id="KW-1185">Reference proteome</keyword>
<organism evidence="1 2">
    <name type="scientific">Pisum sativum</name>
    <name type="common">Garden pea</name>
    <name type="synonym">Lathyrus oleraceus</name>
    <dbReference type="NCBI Taxonomy" id="3888"/>
    <lineage>
        <taxon>Eukaryota</taxon>
        <taxon>Viridiplantae</taxon>
        <taxon>Streptophyta</taxon>
        <taxon>Embryophyta</taxon>
        <taxon>Tracheophyta</taxon>
        <taxon>Spermatophyta</taxon>
        <taxon>Magnoliopsida</taxon>
        <taxon>eudicotyledons</taxon>
        <taxon>Gunneridae</taxon>
        <taxon>Pentapetalae</taxon>
        <taxon>rosids</taxon>
        <taxon>fabids</taxon>
        <taxon>Fabales</taxon>
        <taxon>Fabaceae</taxon>
        <taxon>Papilionoideae</taxon>
        <taxon>50 kb inversion clade</taxon>
        <taxon>NPAAA clade</taxon>
        <taxon>Hologalegina</taxon>
        <taxon>IRL clade</taxon>
        <taxon>Fabeae</taxon>
        <taxon>Lathyrus</taxon>
    </lineage>
</organism>
<dbReference type="Gramene" id="Psat1g123960.1">
    <property type="protein sequence ID" value="Psat1g123960.1.cds"/>
    <property type="gene ID" value="Psat1g123960"/>
</dbReference>
<gene>
    <name evidence="1" type="ORF">KIW84_013489</name>
</gene>
<dbReference type="EMBL" id="JAMSHJ010000001">
    <property type="protein sequence ID" value="KAI5445269.1"/>
    <property type="molecule type" value="Genomic_DNA"/>
</dbReference>
<evidence type="ECO:0000313" key="2">
    <source>
        <dbReference type="Proteomes" id="UP001058974"/>
    </source>
</evidence>
<proteinExistence type="predicted"/>